<dbReference type="EMBL" id="JADEWC010000007">
    <property type="protein sequence ID" value="MBE9221985.1"/>
    <property type="molecule type" value="Genomic_DNA"/>
</dbReference>
<dbReference type="Gene3D" id="3.90.550.10">
    <property type="entry name" value="Spore Coat Polysaccharide Biosynthesis Protein SpsA, Chain A"/>
    <property type="match status" value="1"/>
</dbReference>
<evidence type="ECO:0000313" key="3">
    <source>
        <dbReference type="Proteomes" id="UP000654604"/>
    </source>
</evidence>
<gene>
    <name evidence="2" type="ORF">IQ215_04665</name>
</gene>
<dbReference type="InterPro" id="IPR029044">
    <property type="entry name" value="Nucleotide-diphossugar_trans"/>
</dbReference>
<protein>
    <submittedName>
        <fullName evidence="2">Glycosyltransferase family 2 protein</fullName>
    </submittedName>
</protein>
<dbReference type="PANTHER" id="PTHR43630">
    <property type="entry name" value="POLY-BETA-1,6-N-ACETYL-D-GLUCOSAMINE SYNTHASE"/>
    <property type="match status" value="1"/>
</dbReference>
<evidence type="ECO:0000313" key="2">
    <source>
        <dbReference type="EMBL" id="MBE9221985.1"/>
    </source>
</evidence>
<proteinExistence type="predicted"/>
<accession>A0ABR9V267</accession>
<reference evidence="2 3" key="1">
    <citation type="submission" date="2020-10" db="EMBL/GenBank/DDBJ databases">
        <authorList>
            <person name="Castelo-Branco R."/>
            <person name="Eusebio N."/>
            <person name="Adriana R."/>
            <person name="Vieira A."/>
            <person name="Brugerolle De Fraissinette N."/>
            <person name="Rezende De Castro R."/>
            <person name="Schneider M.P."/>
            <person name="Vasconcelos V."/>
            <person name="Leao P.N."/>
        </authorList>
    </citation>
    <scope>NUCLEOTIDE SEQUENCE [LARGE SCALE GENOMIC DNA]</scope>
    <source>
        <strain evidence="2 3">LEGE 03274</strain>
    </source>
</reference>
<dbReference type="InterPro" id="IPR001173">
    <property type="entry name" value="Glyco_trans_2-like"/>
</dbReference>
<feature type="domain" description="Glycosyltransferase 2-like" evidence="1">
    <location>
        <begin position="3"/>
        <end position="136"/>
    </location>
</feature>
<dbReference type="RefSeq" id="WP_193800151.1">
    <property type="nucleotide sequence ID" value="NZ_JADEWC010000007.1"/>
</dbReference>
<dbReference type="PANTHER" id="PTHR43630:SF2">
    <property type="entry name" value="GLYCOSYLTRANSFERASE"/>
    <property type="match status" value="1"/>
</dbReference>
<organism evidence="2 3">
    <name type="scientific">Cyanobacterium stanieri LEGE 03274</name>
    <dbReference type="NCBI Taxonomy" id="1828756"/>
    <lineage>
        <taxon>Bacteria</taxon>
        <taxon>Bacillati</taxon>
        <taxon>Cyanobacteriota</taxon>
        <taxon>Cyanophyceae</taxon>
        <taxon>Oscillatoriophycideae</taxon>
        <taxon>Chroococcales</taxon>
        <taxon>Geminocystaceae</taxon>
        <taxon>Cyanobacterium</taxon>
    </lineage>
</organism>
<comment type="caution">
    <text evidence="2">The sequence shown here is derived from an EMBL/GenBank/DDBJ whole genome shotgun (WGS) entry which is preliminary data.</text>
</comment>
<name>A0ABR9V267_9CHRO</name>
<dbReference type="Pfam" id="PF00535">
    <property type="entry name" value="Glycos_transf_2"/>
    <property type="match status" value="1"/>
</dbReference>
<keyword evidence="3" id="KW-1185">Reference proteome</keyword>
<evidence type="ECO:0000259" key="1">
    <source>
        <dbReference type="Pfam" id="PF00535"/>
    </source>
</evidence>
<dbReference type="Proteomes" id="UP000654604">
    <property type="component" value="Unassembled WGS sequence"/>
</dbReference>
<dbReference type="SUPFAM" id="SSF53448">
    <property type="entry name" value="Nucleotide-diphospho-sugar transferases"/>
    <property type="match status" value="1"/>
</dbReference>
<dbReference type="CDD" id="cd02511">
    <property type="entry name" value="Beta4Glucosyltransferase"/>
    <property type="match status" value="1"/>
</dbReference>
<sequence length="272" mass="32809">MFSIFILTYNEEIDIADCIKSASECDDIIVVDSFSSDKTIDIASKFPVRIVQHSFESHGKQRNWMLENIETKYDWVYLLEADERFTPELFNECLEVVKSLEYVGYYVAEKMIFLGTWIKYSSQYPRHQMRLFKKDKVSFIDFGHAEREVCDGKTGYLKNIYPHYTCSKGLSRWLEKHNRYSTDEAMENIRQREVNKTIRWRDLFFGETEVIRRRALKDLSFRIPFRPFFRWFYMYFILRGFLDGKAGFAWCVLQSFYEYFIILKVEELKQKN</sequence>